<gene>
    <name evidence="4" type="ORF">KSP40_PGU022464</name>
</gene>
<dbReference type="InterPro" id="IPR009014">
    <property type="entry name" value="Transketo_C/PFOR_II"/>
</dbReference>
<proteinExistence type="predicted"/>
<dbReference type="Gene3D" id="3.40.50.920">
    <property type="match status" value="1"/>
</dbReference>
<dbReference type="InterPro" id="IPR055152">
    <property type="entry name" value="Transketolase-like_C_2"/>
</dbReference>
<dbReference type="SUPFAM" id="SSF52922">
    <property type="entry name" value="TK C-terminal domain-like"/>
    <property type="match status" value="1"/>
</dbReference>
<dbReference type="PANTHER" id="PTHR43522">
    <property type="entry name" value="TRANSKETOLASE"/>
    <property type="match status" value="1"/>
</dbReference>
<feature type="domain" description="Transketolase-like C-terminal" evidence="3">
    <location>
        <begin position="41"/>
        <end position="132"/>
    </location>
</feature>
<dbReference type="EMBL" id="JBBWWR010000003">
    <property type="protein sequence ID" value="KAK8969488.1"/>
    <property type="molecule type" value="Genomic_DNA"/>
</dbReference>
<evidence type="ECO:0000259" key="3">
    <source>
        <dbReference type="Pfam" id="PF22613"/>
    </source>
</evidence>
<evidence type="ECO:0000256" key="2">
    <source>
        <dbReference type="ARBA" id="ARBA00022842"/>
    </source>
</evidence>
<evidence type="ECO:0000256" key="1">
    <source>
        <dbReference type="ARBA" id="ARBA00022723"/>
    </source>
</evidence>
<sequence>MESRPPILIRSQSLTRSSLDPRPIAAKAFSTYWDIDRRSRGGYIVSDDSFGNKPNIILVDNGSELEIPVKAAYELRKVGKTVRVVTIVLWELFGQQRDDYMDSVLPKVVTTRVSIKDKTTFRREKFVGTKGTNSKEGRALGVNEKWRRTKLTWMRLKAAQELQAQA</sequence>
<keyword evidence="5" id="KW-1185">Reference proteome</keyword>
<organism evidence="4 5">
    <name type="scientific">Platanthera guangdongensis</name>
    <dbReference type="NCBI Taxonomy" id="2320717"/>
    <lineage>
        <taxon>Eukaryota</taxon>
        <taxon>Viridiplantae</taxon>
        <taxon>Streptophyta</taxon>
        <taxon>Embryophyta</taxon>
        <taxon>Tracheophyta</taxon>
        <taxon>Spermatophyta</taxon>
        <taxon>Magnoliopsida</taxon>
        <taxon>Liliopsida</taxon>
        <taxon>Asparagales</taxon>
        <taxon>Orchidaceae</taxon>
        <taxon>Orchidoideae</taxon>
        <taxon>Orchideae</taxon>
        <taxon>Orchidinae</taxon>
        <taxon>Platanthera</taxon>
    </lineage>
</organism>
<dbReference type="InterPro" id="IPR033247">
    <property type="entry name" value="Transketolase_fam"/>
</dbReference>
<reference evidence="4 5" key="1">
    <citation type="journal article" date="2022" name="Nat. Plants">
        <title>Genomes of leafy and leafless Platanthera orchids illuminate the evolution of mycoheterotrophy.</title>
        <authorList>
            <person name="Li M.H."/>
            <person name="Liu K.W."/>
            <person name="Li Z."/>
            <person name="Lu H.C."/>
            <person name="Ye Q.L."/>
            <person name="Zhang D."/>
            <person name="Wang J.Y."/>
            <person name="Li Y.F."/>
            <person name="Zhong Z.M."/>
            <person name="Liu X."/>
            <person name="Yu X."/>
            <person name="Liu D.K."/>
            <person name="Tu X.D."/>
            <person name="Liu B."/>
            <person name="Hao Y."/>
            <person name="Liao X.Y."/>
            <person name="Jiang Y.T."/>
            <person name="Sun W.H."/>
            <person name="Chen J."/>
            <person name="Chen Y.Q."/>
            <person name="Ai Y."/>
            <person name="Zhai J.W."/>
            <person name="Wu S.S."/>
            <person name="Zhou Z."/>
            <person name="Hsiao Y.Y."/>
            <person name="Wu W.L."/>
            <person name="Chen Y.Y."/>
            <person name="Lin Y.F."/>
            <person name="Hsu J.L."/>
            <person name="Li C.Y."/>
            <person name="Wang Z.W."/>
            <person name="Zhao X."/>
            <person name="Zhong W.Y."/>
            <person name="Ma X.K."/>
            <person name="Ma L."/>
            <person name="Huang J."/>
            <person name="Chen G.Z."/>
            <person name="Huang M.Z."/>
            <person name="Huang L."/>
            <person name="Peng D.H."/>
            <person name="Luo Y.B."/>
            <person name="Zou S.Q."/>
            <person name="Chen S.P."/>
            <person name="Lan S."/>
            <person name="Tsai W.C."/>
            <person name="Van de Peer Y."/>
            <person name="Liu Z.J."/>
        </authorList>
    </citation>
    <scope>NUCLEOTIDE SEQUENCE [LARGE SCALE GENOMIC DNA]</scope>
    <source>
        <strain evidence="4">Lor288</strain>
    </source>
</reference>
<dbReference type="PANTHER" id="PTHR43522:SF2">
    <property type="entry name" value="TRANSKETOLASE 1-RELATED"/>
    <property type="match status" value="1"/>
</dbReference>
<evidence type="ECO:0000313" key="5">
    <source>
        <dbReference type="Proteomes" id="UP001412067"/>
    </source>
</evidence>
<dbReference type="Pfam" id="PF22613">
    <property type="entry name" value="Transketolase_C_1"/>
    <property type="match status" value="1"/>
</dbReference>
<comment type="caution">
    <text evidence="4">The sequence shown here is derived from an EMBL/GenBank/DDBJ whole genome shotgun (WGS) entry which is preliminary data.</text>
</comment>
<protein>
    <recommendedName>
        <fullName evidence="3">Transketolase-like C-terminal domain-containing protein</fullName>
    </recommendedName>
</protein>
<accession>A0ABR2N2V0</accession>
<dbReference type="Proteomes" id="UP001412067">
    <property type="component" value="Unassembled WGS sequence"/>
</dbReference>
<name>A0ABR2N2V0_9ASPA</name>
<keyword evidence="1" id="KW-0479">Metal-binding</keyword>
<evidence type="ECO:0000313" key="4">
    <source>
        <dbReference type="EMBL" id="KAK8969488.1"/>
    </source>
</evidence>
<keyword evidence="2" id="KW-0460">Magnesium</keyword>